<name>A0A7U2I572_PHANO</name>
<evidence type="ECO:0000313" key="3">
    <source>
        <dbReference type="EMBL" id="QRD02240.1"/>
    </source>
</evidence>
<dbReference type="Gene3D" id="3.90.1200.10">
    <property type="match status" value="1"/>
</dbReference>
<dbReference type="OrthoDB" id="10003767at2759"/>
<dbReference type="AlphaFoldDB" id="A0A7U2I572"/>
<dbReference type="VEuPathDB" id="FungiDB:JI435_303650"/>
<evidence type="ECO:0000259" key="2">
    <source>
        <dbReference type="Pfam" id="PF01636"/>
    </source>
</evidence>
<dbReference type="SUPFAM" id="SSF56112">
    <property type="entry name" value="Protein kinase-like (PK-like)"/>
    <property type="match status" value="1"/>
</dbReference>
<dbReference type="Proteomes" id="UP000663193">
    <property type="component" value="Chromosome 13"/>
</dbReference>
<accession>A0A7U2I572</accession>
<dbReference type="EMBL" id="CP069035">
    <property type="protein sequence ID" value="QRD02240.1"/>
    <property type="molecule type" value="Genomic_DNA"/>
</dbReference>
<dbReference type="InterPro" id="IPR011009">
    <property type="entry name" value="Kinase-like_dom_sf"/>
</dbReference>
<proteinExistence type="predicted"/>
<keyword evidence="4" id="KW-1185">Reference proteome</keyword>
<dbReference type="Pfam" id="PF01636">
    <property type="entry name" value="APH"/>
    <property type="match status" value="1"/>
</dbReference>
<evidence type="ECO:0000313" key="4">
    <source>
        <dbReference type="Proteomes" id="UP000663193"/>
    </source>
</evidence>
<feature type="domain" description="Aminoglycoside phosphotransferase" evidence="2">
    <location>
        <begin position="68"/>
        <end position="302"/>
    </location>
</feature>
<evidence type="ECO:0000256" key="1">
    <source>
        <dbReference type="SAM" id="MobiDB-lite"/>
    </source>
</evidence>
<dbReference type="InterPro" id="IPR051678">
    <property type="entry name" value="AGP_Transferase"/>
</dbReference>
<reference evidence="4" key="1">
    <citation type="journal article" date="2021" name="BMC Genomics">
        <title>Chromosome-level genome assembly and manually-curated proteome of model necrotroph Parastagonospora nodorum Sn15 reveals a genome-wide trove of candidate effector homologs, and redundancy of virulence-related functions within an accessory chromosome.</title>
        <authorList>
            <person name="Bertazzoni S."/>
            <person name="Jones D.A.B."/>
            <person name="Phan H.T."/>
            <person name="Tan K.-C."/>
            <person name="Hane J.K."/>
        </authorList>
    </citation>
    <scope>NUCLEOTIDE SEQUENCE [LARGE SCALE GENOMIC DNA]</scope>
    <source>
        <strain evidence="4">SN15 / ATCC MYA-4574 / FGSC 10173)</strain>
    </source>
</reference>
<feature type="compositionally biased region" description="Basic and acidic residues" evidence="1">
    <location>
        <begin position="344"/>
        <end position="355"/>
    </location>
</feature>
<dbReference type="PANTHER" id="PTHR21310">
    <property type="entry name" value="AMINOGLYCOSIDE PHOSPHOTRANSFERASE-RELATED-RELATED"/>
    <property type="match status" value="1"/>
</dbReference>
<sequence length="429" mass="49177">MLPTSSTMARPSEYWSGFAGLSPESDKYKRIKLVLSSANFKHLKKCAIDSRRRHQMDLPPDTDCSINLTQFATGFNNLVLELAFSDNIYWIARIPYRTIDDNTKTSLLSEIATMNIVRQRTSIPIPRIFEFEMSIEGPFGYPYVLMEYLGGRKLDDGLATSIPRQYHTKVAKQLAHVFAELQTLTFSRIGRLWCGETADRPVEIIPMAWHHSPGPLETSLEYLYNQRQGENREIVALHPNNADWLTACWVLKTALTHIIIEDRVRGPFPLCHLDLHFGNLLFDDEYNLTGVIDWSNAQAAPIEQLSVCPELVIFPGLSEEKNRPIVEFKKLVIQFVKEMENENEKAIEEEKREGKTPPLDQQQGNTKRSQHLTPLSTYMASESAELMHHQYMASPKGSLWAAKRVAKLMYGEDITWEQLRKVYGCMQLL</sequence>
<feature type="region of interest" description="Disordered" evidence="1">
    <location>
        <begin position="344"/>
        <end position="371"/>
    </location>
</feature>
<dbReference type="InterPro" id="IPR002575">
    <property type="entry name" value="Aminoglycoside_PTrfase"/>
</dbReference>
<organism evidence="3 4">
    <name type="scientific">Phaeosphaeria nodorum (strain SN15 / ATCC MYA-4574 / FGSC 10173)</name>
    <name type="common">Glume blotch fungus</name>
    <name type="synonym">Parastagonospora nodorum</name>
    <dbReference type="NCBI Taxonomy" id="321614"/>
    <lineage>
        <taxon>Eukaryota</taxon>
        <taxon>Fungi</taxon>
        <taxon>Dikarya</taxon>
        <taxon>Ascomycota</taxon>
        <taxon>Pezizomycotina</taxon>
        <taxon>Dothideomycetes</taxon>
        <taxon>Pleosporomycetidae</taxon>
        <taxon>Pleosporales</taxon>
        <taxon>Pleosporineae</taxon>
        <taxon>Phaeosphaeriaceae</taxon>
        <taxon>Parastagonospora</taxon>
    </lineage>
</organism>
<dbReference type="PANTHER" id="PTHR21310:SF15">
    <property type="entry name" value="AMINOGLYCOSIDE PHOSPHOTRANSFERASE DOMAIN-CONTAINING PROTEIN"/>
    <property type="match status" value="1"/>
</dbReference>
<gene>
    <name evidence="3" type="ORF">JI435_303650</name>
</gene>
<protein>
    <recommendedName>
        <fullName evidence="2">Aminoglycoside phosphotransferase domain-containing protein</fullName>
    </recommendedName>
</protein>
<feature type="compositionally biased region" description="Polar residues" evidence="1">
    <location>
        <begin position="359"/>
        <end position="371"/>
    </location>
</feature>